<dbReference type="PANTHER" id="PTHR15989">
    <property type="entry name" value="VEZATIN"/>
    <property type="match status" value="1"/>
</dbReference>
<dbReference type="GO" id="GO:0005634">
    <property type="term" value="C:nucleus"/>
    <property type="evidence" value="ECO:0007669"/>
    <property type="project" value="UniProtKB-SubCell"/>
</dbReference>
<keyword evidence="8" id="KW-0965">Cell junction</keyword>
<evidence type="ECO:0000256" key="14">
    <source>
        <dbReference type="SAM" id="MobiDB-lite"/>
    </source>
</evidence>
<evidence type="ECO:0000313" key="18">
    <source>
        <dbReference type="Proteomes" id="UP000698800"/>
    </source>
</evidence>
<dbReference type="EMBL" id="JAGHQL010000022">
    <property type="protein sequence ID" value="KAH0544147.1"/>
    <property type="molecule type" value="Genomic_DNA"/>
</dbReference>
<evidence type="ECO:0000313" key="17">
    <source>
        <dbReference type="EMBL" id="KAH0544147.1"/>
    </source>
</evidence>
<evidence type="ECO:0000256" key="5">
    <source>
        <dbReference type="ARBA" id="ARBA00018125"/>
    </source>
</evidence>
<gene>
    <name evidence="17" type="ORF">FGG08_001592</name>
</gene>
<name>A0A9P8I7W1_9PEZI</name>
<reference evidence="17" key="1">
    <citation type="submission" date="2021-03" db="EMBL/GenBank/DDBJ databases">
        <title>Comparative genomics and phylogenomic investigation of the class Geoglossomycetes provide insights into ecological specialization and systematics.</title>
        <authorList>
            <person name="Melie T."/>
            <person name="Pirro S."/>
            <person name="Miller A.N."/>
            <person name="Quandt A."/>
        </authorList>
    </citation>
    <scope>NUCLEOTIDE SEQUENCE</scope>
    <source>
        <strain evidence="17">GBOQ0MN5Z8</strain>
    </source>
</reference>
<keyword evidence="6" id="KW-1003">Cell membrane</keyword>
<feature type="region of interest" description="Disordered" evidence="14">
    <location>
        <begin position="488"/>
        <end position="532"/>
    </location>
</feature>
<evidence type="ECO:0000259" key="16">
    <source>
        <dbReference type="Pfam" id="PF12632"/>
    </source>
</evidence>
<dbReference type="GO" id="GO:0098609">
    <property type="term" value="P:cell-cell adhesion"/>
    <property type="evidence" value="ECO:0007669"/>
    <property type="project" value="InterPro"/>
</dbReference>
<evidence type="ECO:0000256" key="10">
    <source>
        <dbReference type="ARBA" id="ARBA00023054"/>
    </source>
</evidence>
<feature type="transmembrane region" description="Helical" evidence="15">
    <location>
        <begin position="168"/>
        <end position="186"/>
    </location>
</feature>
<keyword evidence="10 13" id="KW-0175">Coiled coil</keyword>
<evidence type="ECO:0000256" key="13">
    <source>
        <dbReference type="SAM" id="Coils"/>
    </source>
</evidence>
<accession>A0A9P8I7W1</accession>
<evidence type="ECO:0000256" key="15">
    <source>
        <dbReference type="SAM" id="Phobius"/>
    </source>
</evidence>
<feature type="domain" description="Myosin-binding" evidence="16">
    <location>
        <begin position="146"/>
        <end position="424"/>
    </location>
</feature>
<evidence type="ECO:0000256" key="8">
    <source>
        <dbReference type="ARBA" id="ARBA00022949"/>
    </source>
</evidence>
<evidence type="ECO:0000256" key="1">
    <source>
        <dbReference type="ARBA" id="ARBA00004123"/>
    </source>
</evidence>
<comment type="similarity">
    <text evidence="4">Belongs to the vezatin family.</text>
</comment>
<keyword evidence="7 15" id="KW-0812">Transmembrane</keyword>
<dbReference type="PANTHER" id="PTHR15989:SF5">
    <property type="entry name" value="VEZATIN"/>
    <property type="match status" value="1"/>
</dbReference>
<evidence type="ECO:0000256" key="2">
    <source>
        <dbReference type="ARBA" id="ARBA00004536"/>
    </source>
</evidence>
<feature type="region of interest" description="Disordered" evidence="14">
    <location>
        <begin position="1"/>
        <end position="51"/>
    </location>
</feature>
<evidence type="ECO:0000256" key="6">
    <source>
        <dbReference type="ARBA" id="ARBA00022475"/>
    </source>
</evidence>
<dbReference type="Pfam" id="PF12632">
    <property type="entry name" value="Vezatin"/>
    <property type="match status" value="1"/>
</dbReference>
<evidence type="ECO:0000256" key="9">
    <source>
        <dbReference type="ARBA" id="ARBA00022989"/>
    </source>
</evidence>
<organism evidence="17 18">
    <name type="scientific">Glutinoglossum americanum</name>
    <dbReference type="NCBI Taxonomy" id="1670608"/>
    <lineage>
        <taxon>Eukaryota</taxon>
        <taxon>Fungi</taxon>
        <taxon>Dikarya</taxon>
        <taxon>Ascomycota</taxon>
        <taxon>Pezizomycotina</taxon>
        <taxon>Geoglossomycetes</taxon>
        <taxon>Geoglossales</taxon>
        <taxon>Geoglossaceae</taxon>
        <taxon>Glutinoglossum</taxon>
    </lineage>
</organism>
<comment type="caution">
    <text evidence="17">The sequence shown here is derived from an EMBL/GenBank/DDBJ whole genome shotgun (WGS) entry which is preliminary data.</text>
</comment>
<keyword evidence="11 15" id="KW-0472">Membrane</keyword>
<dbReference type="InterPro" id="IPR026858">
    <property type="entry name" value="Vezatin"/>
</dbReference>
<feature type="compositionally biased region" description="Polar residues" evidence="14">
    <location>
        <begin position="488"/>
        <end position="500"/>
    </location>
</feature>
<evidence type="ECO:0000256" key="12">
    <source>
        <dbReference type="ARBA" id="ARBA00023242"/>
    </source>
</evidence>
<dbReference type="Proteomes" id="UP000698800">
    <property type="component" value="Unassembled WGS sequence"/>
</dbReference>
<proteinExistence type="inferred from homology"/>
<keyword evidence="9 15" id="KW-1133">Transmembrane helix</keyword>
<feature type="coiled-coil region" evidence="13">
    <location>
        <begin position="411"/>
        <end position="438"/>
    </location>
</feature>
<feature type="transmembrane region" description="Helical" evidence="15">
    <location>
        <begin position="135"/>
        <end position="156"/>
    </location>
</feature>
<dbReference type="InterPro" id="IPR026859">
    <property type="entry name" value="Myosin-bd"/>
</dbReference>
<dbReference type="GO" id="GO:0005886">
    <property type="term" value="C:plasma membrane"/>
    <property type="evidence" value="ECO:0007669"/>
    <property type="project" value="UniProtKB-SubCell"/>
</dbReference>
<dbReference type="OrthoDB" id="21151at2759"/>
<dbReference type="GO" id="GO:0017022">
    <property type="term" value="F:myosin binding"/>
    <property type="evidence" value="ECO:0007669"/>
    <property type="project" value="InterPro"/>
</dbReference>
<keyword evidence="12" id="KW-0539">Nucleus</keyword>
<dbReference type="AlphaFoldDB" id="A0A9P8I7W1"/>
<keyword evidence="18" id="KW-1185">Reference proteome</keyword>
<protein>
    <recommendedName>
        <fullName evidence="5">Vezatin</fullName>
    </recommendedName>
</protein>
<sequence>MESDIGEGAGDPEWTHNQIEGDELSSPEVQSFAPRGPPTIQSRFRERRNKFTRLKAPPKTAIARLHDAFSRAINSRLGRAENAHFLEQFRYIIVASQLLSEHINVSHYDPKGYAQQERSTDLGSSEESQNPPFNLTVLLATGVGAYVFVWMIHWASGSGSSKPSKGRIIVVFSFSIIVATVLYAYARRQWLQYLRRQSVDAAGVFVQSSQAFDVAASASITLIQEVEIVSRGYRISTPLPPITRLEERSQSRRCLRLRQTLHSCLAAAISSHSQSCALLRPLAEEVDLDKYHDIYDLSAADLEEADRGYSETDFDDAETLKTLKVLLYRLHTTRRVFLCCLLALDADGGKPDFARWRTAVDEIERNGVVMRESAETLEKFLVEDQQFIIPQASKSPLHPGKERWGTQLRKLNSLSQGIRGLQAKMHVLREECDRTLDESADVTELGANLIAQYESVGEDLKALTQEWEIGKAALALNIDKNERRVSQSSGGWRLSTSSIGGATAVEGSPQDALMSLNGDDKSRSSLEMSTSDTEEVFEAIAIPKQRSKLTREERIAKMQEDRLRAASAREKSDANTSMLRELESVISLKQPRGRTQGRITSI</sequence>
<evidence type="ECO:0000256" key="4">
    <source>
        <dbReference type="ARBA" id="ARBA00007245"/>
    </source>
</evidence>
<comment type="subcellular location">
    <subcellularLocation>
        <location evidence="2">Cell junction</location>
        <location evidence="2">Adherens junction</location>
    </subcellularLocation>
    <subcellularLocation>
        <location evidence="3">Cell membrane</location>
        <topology evidence="3">Multi-pass membrane protein</topology>
    </subcellularLocation>
    <subcellularLocation>
        <location evidence="1">Nucleus</location>
    </subcellularLocation>
</comment>
<evidence type="ECO:0000256" key="11">
    <source>
        <dbReference type="ARBA" id="ARBA00023136"/>
    </source>
</evidence>
<evidence type="ECO:0000256" key="7">
    <source>
        <dbReference type="ARBA" id="ARBA00022692"/>
    </source>
</evidence>
<evidence type="ECO:0000256" key="3">
    <source>
        <dbReference type="ARBA" id="ARBA00004651"/>
    </source>
</evidence>